<dbReference type="SUPFAM" id="SSF52172">
    <property type="entry name" value="CheY-like"/>
    <property type="match status" value="1"/>
</dbReference>
<dbReference type="Pfam" id="PF00072">
    <property type="entry name" value="Response_reg"/>
    <property type="match status" value="1"/>
</dbReference>
<keyword evidence="4" id="KW-0902">Two-component regulatory system</keyword>
<organism evidence="11 12">
    <name type="scientific">Paenibacillus montaniterrae</name>
    <dbReference type="NCBI Taxonomy" id="429341"/>
    <lineage>
        <taxon>Bacteria</taxon>
        <taxon>Bacillati</taxon>
        <taxon>Bacillota</taxon>
        <taxon>Bacilli</taxon>
        <taxon>Bacillales</taxon>
        <taxon>Paenibacillaceae</taxon>
        <taxon>Paenibacillus</taxon>
    </lineage>
</organism>
<dbReference type="PROSITE" id="PS01124">
    <property type="entry name" value="HTH_ARAC_FAMILY_2"/>
    <property type="match status" value="1"/>
</dbReference>
<dbReference type="InterPro" id="IPR018062">
    <property type="entry name" value="HTH_AraC-typ_CS"/>
</dbReference>
<accession>A0A919YU77</accession>
<dbReference type="PANTHER" id="PTHR42713">
    <property type="entry name" value="HISTIDINE KINASE-RELATED"/>
    <property type="match status" value="1"/>
</dbReference>
<reference evidence="11" key="1">
    <citation type="submission" date="2021-03" db="EMBL/GenBank/DDBJ databases">
        <title>Antimicrobial resistance genes in bacteria isolated from Japanese honey, and their potential for conferring macrolide and lincosamide resistance in the American foulbrood pathogen Paenibacillus larvae.</title>
        <authorList>
            <person name="Okamoto M."/>
            <person name="Kumagai M."/>
            <person name="Kanamori H."/>
            <person name="Takamatsu D."/>
        </authorList>
    </citation>
    <scope>NUCLEOTIDE SEQUENCE</scope>
    <source>
        <strain evidence="11">J40TS1</strain>
    </source>
</reference>
<dbReference type="Gene3D" id="3.40.50.2300">
    <property type="match status" value="1"/>
</dbReference>
<dbReference type="SMART" id="SM00342">
    <property type="entry name" value="HTH_ARAC"/>
    <property type="match status" value="1"/>
</dbReference>
<dbReference type="PROSITE" id="PS00041">
    <property type="entry name" value="HTH_ARAC_FAMILY_1"/>
    <property type="match status" value="1"/>
</dbReference>
<feature type="domain" description="HTH araC/xylS-type" evidence="9">
    <location>
        <begin position="398"/>
        <end position="495"/>
    </location>
</feature>
<dbReference type="InterPro" id="IPR051552">
    <property type="entry name" value="HptR"/>
</dbReference>
<proteinExistence type="predicted"/>
<dbReference type="GO" id="GO:0005737">
    <property type="term" value="C:cytoplasm"/>
    <property type="evidence" value="ECO:0007669"/>
    <property type="project" value="UniProtKB-SubCell"/>
</dbReference>
<evidence type="ECO:0000256" key="1">
    <source>
        <dbReference type="ARBA" id="ARBA00004496"/>
    </source>
</evidence>
<keyword evidence="3 8" id="KW-0597">Phosphoprotein</keyword>
<evidence type="ECO:0000256" key="7">
    <source>
        <dbReference type="ARBA" id="ARBA00023163"/>
    </source>
</evidence>
<dbReference type="GO" id="GO:0043565">
    <property type="term" value="F:sequence-specific DNA binding"/>
    <property type="evidence" value="ECO:0007669"/>
    <property type="project" value="InterPro"/>
</dbReference>
<sequence>MKVVLCDDEYIVVEALKVLVDWQSLGMELIGTAQDGVQALSLVREHKPDIVLSDIRMPGLDGLQLIEIIKEELPSTACVIFSGFNDYHYVKQAIQIGVIDYLEKPITEAAIEKALQKVKAALLQQQQLSLLNQQLAANHQEFIVMRLKEFLLMQQEWDESIEIEQGMPVTSYAEFTICVSDTPFKQELFQDVLLYSFTHHSYAINVLISKDKQAERLIEWLAISNITDQYIGIGATYTEWAGLRSSLEEAMLAYETSSRLQRERIMSIQEISSINNSESTKLEMNELISLRSQLLKAIVEGNAAQFKHLNKGFIAFCEQTRLNYSFIENEILFILLALSKSSIASARSALLGGASFHGFGNMVHSLSITQLLDWYKQQIDELSSDQEEPTEPIPGSIARALDYIAQNCDKDLTLQEVAGQVGLHPAYFSMLFKEVTGENFVKYRTKCKIDYAKKLLSEGKNVSDVCEQVGFLTYRHFSSVFKQYTGQSPGKYKEQQFTGLH</sequence>
<dbReference type="EMBL" id="BOSE01000008">
    <property type="protein sequence ID" value="GIP18214.1"/>
    <property type="molecule type" value="Genomic_DNA"/>
</dbReference>
<keyword evidence="6" id="KW-0238">DNA-binding</keyword>
<dbReference type="InterPro" id="IPR011006">
    <property type="entry name" value="CheY-like_superfamily"/>
</dbReference>
<keyword evidence="2" id="KW-0963">Cytoplasm</keyword>
<protein>
    <submittedName>
        <fullName evidence="11">Two-component sensor response regulator</fullName>
    </submittedName>
</protein>
<evidence type="ECO:0000259" key="10">
    <source>
        <dbReference type="PROSITE" id="PS50110"/>
    </source>
</evidence>
<evidence type="ECO:0000256" key="5">
    <source>
        <dbReference type="ARBA" id="ARBA00023015"/>
    </source>
</evidence>
<evidence type="ECO:0000256" key="4">
    <source>
        <dbReference type="ARBA" id="ARBA00023012"/>
    </source>
</evidence>
<dbReference type="InterPro" id="IPR018060">
    <property type="entry name" value="HTH_AraC"/>
</dbReference>
<comment type="caution">
    <text evidence="11">The sequence shown here is derived from an EMBL/GenBank/DDBJ whole genome shotgun (WGS) entry which is preliminary data.</text>
</comment>
<evidence type="ECO:0000256" key="6">
    <source>
        <dbReference type="ARBA" id="ARBA00023125"/>
    </source>
</evidence>
<dbReference type="CDD" id="cd17536">
    <property type="entry name" value="REC_YesN-like"/>
    <property type="match status" value="1"/>
</dbReference>
<keyword evidence="7" id="KW-0804">Transcription</keyword>
<dbReference type="PANTHER" id="PTHR42713:SF3">
    <property type="entry name" value="TRANSCRIPTIONAL REGULATORY PROTEIN HPTR"/>
    <property type="match status" value="1"/>
</dbReference>
<feature type="domain" description="Response regulatory" evidence="10">
    <location>
        <begin position="2"/>
        <end position="119"/>
    </location>
</feature>
<dbReference type="GO" id="GO:0000160">
    <property type="term" value="P:phosphorelay signal transduction system"/>
    <property type="evidence" value="ECO:0007669"/>
    <property type="project" value="UniProtKB-KW"/>
</dbReference>
<evidence type="ECO:0000313" key="11">
    <source>
        <dbReference type="EMBL" id="GIP18214.1"/>
    </source>
</evidence>
<comment type="subcellular location">
    <subcellularLocation>
        <location evidence="1">Cytoplasm</location>
    </subcellularLocation>
</comment>
<dbReference type="InterPro" id="IPR001789">
    <property type="entry name" value="Sig_transdc_resp-reg_receiver"/>
</dbReference>
<evidence type="ECO:0000313" key="12">
    <source>
        <dbReference type="Proteomes" id="UP000683139"/>
    </source>
</evidence>
<dbReference type="SMART" id="SM00448">
    <property type="entry name" value="REC"/>
    <property type="match status" value="1"/>
</dbReference>
<dbReference type="SUPFAM" id="SSF46689">
    <property type="entry name" value="Homeodomain-like"/>
    <property type="match status" value="2"/>
</dbReference>
<keyword evidence="5" id="KW-0805">Transcription regulation</keyword>
<dbReference type="PROSITE" id="PS50110">
    <property type="entry name" value="RESPONSE_REGULATORY"/>
    <property type="match status" value="1"/>
</dbReference>
<evidence type="ECO:0000256" key="8">
    <source>
        <dbReference type="PROSITE-ProRule" id="PRU00169"/>
    </source>
</evidence>
<evidence type="ECO:0000259" key="9">
    <source>
        <dbReference type="PROSITE" id="PS01124"/>
    </source>
</evidence>
<keyword evidence="12" id="KW-1185">Reference proteome</keyword>
<dbReference type="InterPro" id="IPR009057">
    <property type="entry name" value="Homeodomain-like_sf"/>
</dbReference>
<feature type="modified residue" description="4-aspartylphosphate" evidence="8">
    <location>
        <position position="54"/>
    </location>
</feature>
<dbReference type="GO" id="GO:0003700">
    <property type="term" value="F:DNA-binding transcription factor activity"/>
    <property type="evidence" value="ECO:0007669"/>
    <property type="project" value="InterPro"/>
</dbReference>
<gene>
    <name evidence="11" type="ORF">J40TS1_38560</name>
</gene>
<dbReference type="Gene3D" id="1.10.10.60">
    <property type="entry name" value="Homeodomain-like"/>
    <property type="match status" value="2"/>
</dbReference>
<dbReference type="AlphaFoldDB" id="A0A919YU77"/>
<name>A0A919YU77_9BACL</name>
<dbReference type="Proteomes" id="UP000683139">
    <property type="component" value="Unassembled WGS sequence"/>
</dbReference>
<evidence type="ECO:0000256" key="3">
    <source>
        <dbReference type="ARBA" id="ARBA00022553"/>
    </source>
</evidence>
<dbReference type="RefSeq" id="WP_213518394.1">
    <property type="nucleotide sequence ID" value="NZ_BOSE01000008.1"/>
</dbReference>
<dbReference type="Pfam" id="PF12833">
    <property type="entry name" value="HTH_18"/>
    <property type="match status" value="1"/>
</dbReference>
<evidence type="ECO:0000256" key="2">
    <source>
        <dbReference type="ARBA" id="ARBA00022490"/>
    </source>
</evidence>